<dbReference type="OrthoDB" id="9815592at2"/>
<dbReference type="CDD" id="cd03357">
    <property type="entry name" value="LbH_MAT_GAT"/>
    <property type="match status" value="1"/>
</dbReference>
<dbReference type="PROSITE" id="PS00101">
    <property type="entry name" value="HEXAPEP_TRANSFERASES"/>
    <property type="match status" value="1"/>
</dbReference>
<comment type="function">
    <text evidence="6">Acetyltransferase implicated in the O-acetylation of Nod factors.</text>
</comment>
<evidence type="ECO:0000256" key="6">
    <source>
        <dbReference type="ARBA" id="ARBA00055587"/>
    </source>
</evidence>
<feature type="domain" description="Maltose/galactoside acetyltransferase" evidence="8">
    <location>
        <begin position="9"/>
        <end position="63"/>
    </location>
</feature>
<evidence type="ECO:0000256" key="2">
    <source>
        <dbReference type="ARBA" id="ARBA00022458"/>
    </source>
</evidence>
<comment type="caution">
    <text evidence="9">The sequence shown here is derived from an EMBL/GenBank/DDBJ whole genome shotgun (WGS) entry which is preliminary data.</text>
</comment>
<evidence type="ECO:0000313" key="9">
    <source>
        <dbReference type="EMBL" id="TPG60763.1"/>
    </source>
</evidence>
<dbReference type="EC" id="2.3.1.-" evidence="7"/>
<dbReference type="FunFam" id="2.160.10.10:FF:000025">
    <property type="entry name" value="Hexapeptide-repeat containing-acetyltransferase"/>
    <property type="match status" value="1"/>
</dbReference>
<evidence type="ECO:0000256" key="4">
    <source>
        <dbReference type="ARBA" id="ARBA00022737"/>
    </source>
</evidence>
<dbReference type="Pfam" id="PF12464">
    <property type="entry name" value="Mac"/>
    <property type="match status" value="1"/>
</dbReference>
<organism evidence="9 10">
    <name type="scientific">Ewingella americana</name>
    <dbReference type="NCBI Taxonomy" id="41202"/>
    <lineage>
        <taxon>Bacteria</taxon>
        <taxon>Pseudomonadati</taxon>
        <taxon>Pseudomonadota</taxon>
        <taxon>Gammaproteobacteria</taxon>
        <taxon>Enterobacterales</taxon>
        <taxon>Yersiniaceae</taxon>
        <taxon>Ewingella</taxon>
    </lineage>
</organism>
<keyword evidence="4" id="KW-0677">Repeat</keyword>
<dbReference type="PANTHER" id="PTHR43017">
    <property type="entry name" value="GALACTOSIDE O-ACETYLTRANSFERASE"/>
    <property type="match status" value="1"/>
</dbReference>
<evidence type="ECO:0000256" key="7">
    <source>
        <dbReference type="RuleBase" id="RU367021"/>
    </source>
</evidence>
<dbReference type="InterPro" id="IPR018357">
    <property type="entry name" value="Hexapep_transf_CS"/>
</dbReference>
<dbReference type="InterPro" id="IPR001451">
    <property type="entry name" value="Hexapep"/>
</dbReference>
<keyword evidence="10" id="KW-1185">Reference proteome</keyword>
<dbReference type="RefSeq" id="WP_140473452.1">
    <property type="nucleotide sequence ID" value="NZ_RCZD01000007.1"/>
</dbReference>
<dbReference type="InterPro" id="IPR011004">
    <property type="entry name" value="Trimer_LpxA-like_sf"/>
</dbReference>
<dbReference type="EMBL" id="RCZD01000007">
    <property type="protein sequence ID" value="TPG60763.1"/>
    <property type="molecule type" value="Genomic_DNA"/>
</dbReference>
<keyword evidence="5 7" id="KW-0012">Acyltransferase</keyword>
<dbReference type="InterPro" id="IPR024688">
    <property type="entry name" value="Mac_dom"/>
</dbReference>
<gene>
    <name evidence="9" type="ORF">EAH77_14220</name>
</gene>
<dbReference type="Gene3D" id="2.160.10.10">
    <property type="entry name" value="Hexapeptide repeat proteins"/>
    <property type="match status" value="1"/>
</dbReference>
<evidence type="ECO:0000256" key="1">
    <source>
        <dbReference type="ARBA" id="ARBA00007274"/>
    </source>
</evidence>
<accession>A0A502GJ14</accession>
<sequence>MTELTKSELQKLLSGEAYNTRDPELLAMYHHARSVTKQLSTLDSQDFEQKNQLLRSLFNAYGEESWIEQPFWCDYGKHVSIGRNTFIIVNAVFLDCNTITIGDNALIGPNVQFYTPVHPLSAKERLTGDPDYPFLTSARPIVVGNNTWIGGNVLILPGVTIGDNTTIAAGSIVTHDIPANVLAMGQPCKVVRELP</sequence>
<reference evidence="9 10" key="1">
    <citation type="journal article" date="2019" name="Environ. Microbiol.">
        <title>Species interactions and distinct microbial communities in high Arctic permafrost affected cryosols are associated with the CH4 and CO2 gas fluxes.</title>
        <authorList>
            <person name="Altshuler I."/>
            <person name="Hamel J."/>
            <person name="Turney S."/>
            <person name="Magnuson E."/>
            <person name="Levesque R."/>
            <person name="Greer C."/>
            <person name="Whyte L.G."/>
        </authorList>
    </citation>
    <scope>NUCLEOTIDE SEQUENCE [LARGE SCALE GENOMIC DNA]</scope>
    <source>
        <strain evidence="9 10">E4</strain>
    </source>
</reference>
<dbReference type="SUPFAM" id="SSF51161">
    <property type="entry name" value="Trimeric LpxA-like enzymes"/>
    <property type="match status" value="1"/>
</dbReference>
<evidence type="ECO:0000256" key="3">
    <source>
        <dbReference type="ARBA" id="ARBA00022679"/>
    </source>
</evidence>
<dbReference type="GO" id="GO:0008870">
    <property type="term" value="F:galactoside O-acetyltransferase activity"/>
    <property type="evidence" value="ECO:0007669"/>
    <property type="project" value="TreeGrafter"/>
</dbReference>
<keyword evidence="2" id="KW-0536">Nodulation</keyword>
<proteinExistence type="inferred from homology"/>
<evidence type="ECO:0000313" key="10">
    <source>
        <dbReference type="Proteomes" id="UP000317663"/>
    </source>
</evidence>
<dbReference type="Pfam" id="PF00132">
    <property type="entry name" value="Hexapep"/>
    <property type="match status" value="1"/>
</dbReference>
<dbReference type="InterPro" id="IPR039369">
    <property type="entry name" value="LacA-like"/>
</dbReference>
<dbReference type="PANTHER" id="PTHR43017:SF1">
    <property type="entry name" value="ACETYLTRANSFERASE YJL218W-RELATED"/>
    <property type="match status" value="1"/>
</dbReference>
<name>A0A502GJ14_9GAMM</name>
<dbReference type="AlphaFoldDB" id="A0A502GJ14"/>
<keyword evidence="3 7" id="KW-0808">Transferase</keyword>
<evidence type="ECO:0000259" key="8">
    <source>
        <dbReference type="SMART" id="SM01266"/>
    </source>
</evidence>
<comment type="similarity">
    <text evidence="1 7">Belongs to the transferase hexapeptide repeat family.</text>
</comment>
<evidence type="ECO:0000256" key="5">
    <source>
        <dbReference type="ARBA" id="ARBA00023315"/>
    </source>
</evidence>
<dbReference type="SMART" id="SM01266">
    <property type="entry name" value="Mac"/>
    <property type="match status" value="1"/>
</dbReference>
<protein>
    <recommendedName>
        <fullName evidence="7">Acetyltransferase</fullName>
        <ecNumber evidence="7">2.3.1.-</ecNumber>
    </recommendedName>
</protein>
<dbReference type="Pfam" id="PF14602">
    <property type="entry name" value="Hexapep_2"/>
    <property type="match status" value="1"/>
</dbReference>
<dbReference type="Proteomes" id="UP000317663">
    <property type="component" value="Unassembled WGS sequence"/>
</dbReference>